<comment type="caution">
    <text evidence="1">The sequence shown here is derived from an EMBL/GenBank/DDBJ whole genome shotgun (WGS) entry which is preliminary data.</text>
</comment>
<keyword evidence="2" id="KW-1185">Reference proteome</keyword>
<dbReference type="RefSeq" id="WP_106583984.1">
    <property type="nucleotide sequence ID" value="NZ_PYGA01000011.1"/>
</dbReference>
<gene>
    <name evidence="1" type="ORF">CLV63_111214</name>
</gene>
<evidence type="ECO:0000313" key="1">
    <source>
        <dbReference type="EMBL" id="PSK96617.1"/>
    </source>
</evidence>
<name>A0A2P8DHC2_9ACTN</name>
<protein>
    <submittedName>
        <fullName evidence="1">Uncharacterized protein</fullName>
    </submittedName>
</protein>
<reference evidence="1 2" key="1">
    <citation type="submission" date="2018-03" db="EMBL/GenBank/DDBJ databases">
        <title>Genomic Encyclopedia of Archaeal and Bacterial Type Strains, Phase II (KMG-II): from individual species to whole genera.</title>
        <authorList>
            <person name="Goeker M."/>
        </authorList>
    </citation>
    <scope>NUCLEOTIDE SEQUENCE [LARGE SCALE GENOMIC DNA]</scope>
    <source>
        <strain evidence="1 2">DSM 45312</strain>
    </source>
</reference>
<organism evidence="1 2">
    <name type="scientific">Murinocardiopsis flavida</name>
    <dbReference type="NCBI Taxonomy" id="645275"/>
    <lineage>
        <taxon>Bacteria</taxon>
        <taxon>Bacillati</taxon>
        <taxon>Actinomycetota</taxon>
        <taxon>Actinomycetes</taxon>
        <taxon>Streptosporangiales</taxon>
        <taxon>Nocardiopsidaceae</taxon>
        <taxon>Murinocardiopsis</taxon>
    </lineage>
</organism>
<dbReference type="EMBL" id="PYGA01000011">
    <property type="protein sequence ID" value="PSK96617.1"/>
    <property type="molecule type" value="Genomic_DNA"/>
</dbReference>
<proteinExistence type="predicted"/>
<accession>A0A2P8DHC2</accession>
<evidence type="ECO:0000313" key="2">
    <source>
        <dbReference type="Proteomes" id="UP000240542"/>
    </source>
</evidence>
<dbReference type="OrthoDB" id="3431470at2"/>
<dbReference type="AlphaFoldDB" id="A0A2P8DHC2"/>
<dbReference type="Proteomes" id="UP000240542">
    <property type="component" value="Unassembled WGS sequence"/>
</dbReference>
<sequence length="62" mass="6794">MADRPPARLDIVQVRLVGRPEHVDRVLHAITAALPAADASPHRPSRKNPAHVLVYVEVSPDD</sequence>